<organism evidence="2 3">
    <name type="scientific">Lophium mytilinum</name>
    <dbReference type="NCBI Taxonomy" id="390894"/>
    <lineage>
        <taxon>Eukaryota</taxon>
        <taxon>Fungi</taxon>
        <taxon>Dikarya</taxon>
        <taxon>Ascomycota</taxon>
        <taxon>Pezizomycotina</taxon>
        <taxon>Dothideomycetes</taxon>
        <taxon>Pleosporomycetidae</taxon>
        <taxon>Mytilinidiales</taxon>
        <taxon>Mytilinidiaceae</taxon>
        <taxon>Lophium</taxon>
    </lineage>
</organism>
<protein>
    <submittedName>
        <fullName evidence="2">Uncharacterized protein</fullName>
    </submittedName>
</protein>
<dbReference type="Proteomes" id="UP000799750">
    <property type="component" value="Unassembled WGS sequence"/>
</dbReference>
<evidence type="ECO:0000313" key="3">
    <source>
        <dbReference type="Proteomes" id="UP000799750"/>
    </source>
</evidence>
<feature type="region of interest" description="Disordered" evidence="1">
    <location>
        <begin position="1"/>
        <end position="21"/>
    </location>
</feature>
<dbReference type="OrthoDB" id="3799793at2759"/>
<keyword evidence="3" id="KW-1185">Reference proteome</keyword>
<dbReference type="EMBL" id="MU004194">
    <property type="protein sequence ID" value="KAF2492129.1"/>
    <property type="molecule type" value="Genomic_DNA"/>
</dbReference>
<dbReference type="AlphaFoldDB" id="A0A6A6QJ54"/>
<name>A0A6A6QJ54_9PEZI</name>
<gene>
    <name evidence="2" type="ORF">BU16DRAFT_104529</name>
</gene>
<sequence>MRPSPLSSQLSNKRTKTPKSHHFLEPTFPLALAMHSSTLLAALFLSFTTLISANWVIVTTTYSLDLSTTFKNEAAATKWENKKLSEISKALSTYLTHLTADPKYASYTQVVHDQLATATDVPDVVTATGTTTTYTTVPKWFTRLPNDVQNYYHDVQKAEISIWSSVAEAAAARATPGAGGMGVLGAAGVAAVGAVGAMLI</sequence>
<feature type="compositionally biased region" description="Polar residues" evidence="1">
    <location>
        <begin position="1"/>
        <end position="12"/>
    </location>
</feature>
<evidence type="ECO:0000313" key="2">
    <source>
        <dbReference type="EMBL" id="KAF2492129.1"/>
    </source>
</evidence>
<evidence type="ECO:0000256" key="1">
    <source>
        <dbReference type="SAM" id="MobiDB-lite"/>
    </source>
</evidence>
<accession>A0A6A6QJ54</accession>
<proteinExistence type="predicted"/>
<reference evidence="2" key="1">
    <citation type="journal article" date="2020" name="Stud. Mycol.">
        <title>101 Dothideomycetes genomes: a test case for predicting lifestyles and emergence of pathogens.</title>
        <authorList>
            <person name="Haridas S."/>
            <person name="Albert R."/>
            <person name="Binder M."/>
            <person name="Bloem J."/>
            <person name="Labutti K."/>
            <person name="Salamov A."/>
            <person name="Andreopoulos B."/>
            <person name="Baker S."/>
            <person name="Barry K."/>
            <person name="Bills G."/>
            <person name="Bluhm B."/>
            <person name="Cannon C."/>
            <person name="Castanera R."/>
            <person name="Culley D."/>
            <person name="Daum C."/>
            <person name="Ezra D."/>
            <person name="Gonzalez J."/>
            <person name="Henrissat B."/>
            <person name="Kuo A."/>
            <person name="Liang C."/>
            <person name="Lipzen A."/>
            <person name="Lutzoni F."/>
            <person name="Magnuson J."/>
            <person name="Mondo S."/>
            <person name="Nolan M."/>
            <person name="Ohm R."/>
            <person name="Pangilinan J."/>
            <person name="Park H.-J."/>
            <person name="Ramirez L."/>
            <person name="Alfaro M."/>
            <person name="Sun H."/>
            <person name="Tritt A."/>
            <person name="Yoshinaga Y."/>
            <person name="Zwiers L.-H."/>
            <person name="Turgeon B."/>
            <person name="Goodwin S."/>
            <person name="Spatafora J."/>
            <person name="Crous P."/>
            <person name="Grigoriev I."/>
        </authorList>
    </citation>
    <scope>NUCLEOTIDE SEQUENCE</scope>
    <source>
        <strain evidence="2">CBS 269.34</strain>
    </source>
</reference>